<dbReference type="EMBL" id="BMAO01024307">
    <property type="protein sequence ID" value="GFQ94469.1"/>
    <property type="molecule type" value="Genomic_DNA"/>
</dbReference>
<evidence type="ECO:0000256" key="8">
    <source>
        <dbReference type="ARBA" id="ARBA00023065"/>
    </source>
</evidence>
<keyword evidence="4 12" id="KW-0894">Sodium channel</keyword>
<organism evidence="14 15">
    <name type="scientific">Trichonephila clavata</name>
    <name type="common">Joro spider</name>
    <name type="synonym">Nephila clavata</name>
    <dbReference type="NCBI Taxonomy" id="2740835"/>
    <lineage>
        <taxon>Eukaryota</taxon>
        <taxon>Metazoa</taxon>
        <taxon>Ecdysozoa</taxon>
        <taxon>Arthropoda</taxon>
        <taxon>Chelicerata</taxon>
        <taxon>Arachnida</taxon>
        <taxon>Araneae</taxon>
        <taxon>Araneomorphae</taxon>
        <taxon>Entelegynae</taxon>
        <taxon>Araneoidea</taxon>
        <taxon>Nephilidae</taxon>
        <taxon>Trichonephila</taxon>
    </lineage>
</organism>
<evidence type="ECO:0000256" key="5">
    <source>
        <dbReference type="ARBA" id="ARBA00022692"/>
    </source>
</evidence>
<protein>
    <submittedName>
        <fullName evidence="14">Amiloride-sensitive sodium channel subunit alpha</fullName>
    </submittedName>
</protein>
<dbReference type="AlphaFoldDB" id="A0A8X6G4Z2"/>
<evidence type="ECO:0000256" key="4">
    <source>
        <dbReference type="ARBA" id="ARBA00022461"/>
    </source>
</evidence>
<keyword evidence="6 13" id="KW-1133">Transmembrane helix</keyword>
<dbReference type="Gene3D" id="1.10.287.770">
    <property type="entry name" value="YojJ-like"/>
    <property type="match status" value="1"/>
</dbReference>
<evidence type="ECO:0000256" key="2">
    <source>
        <dbReference type="ARBA" id="ARBA00007193"/>
    </source>
</evidence>
<evidence type="ECO:0000256" key="9">
    <source>
        <dbReference type="ARBA" id="ARBA00023136"/>
    </source>
</evidence>
<comment type="similarity">
    <text evidence="2 12">Belongs to the amiloride-sensitive sodium channel (TC 1.A.6) family.</text>
</comment>
<evidence type="ECO:0000256" key="10">
    <source>
        <dbReference type="ARBA" id="ARBA00023201"/>
    </source>
</evidence>
<accession>A0A8X6G4Z2</accession>
<evidence type="ECO:0000256" key="1">
    <source>
        <dbReference type="ARBA" id="ARBA00004141"/>
    </source>
</evidence>
<keyword evidence="7" id="KW-0915">Sodium</keyword>
<name>A0A8X6G4Z2_TRICU</name>
<evidence type="ECO:0000256" key="3">
    <source>
        <dbReference type="ARBA" id="ARBA00022448"/>
    </source>
</evidence>
<dbReference type="GO" id="GO:0005886">
    <property type="term" value="C:plasma membrane"/>
    <property type="evidence" value="ECO:0007669"/>
    <property type="project" value="TreeGrafter"/>
</dbReference>
<evidence type="ECO:0000256" key="12">
    <source>
        <dbReference type="RuleBase" id="RU000679"/>
    </source>
</evidence>
<keyword evidence="15" id="KW-1185">Reference proteome</keyword>
<proteinExistence type="inferred from homology"/>
<dbReference type="OrthoDB" id="6416199at2759"/>
<evidence type="ECO:0000313" key="14">
    <source>
        <dbReference type="EMBL" id="GFQ94469.1"/>
    </source>
</evidence>
<dbReference type="Proteomes" id="UP000887116">
    <property type="component" value="Unassembled WGS sequence"/>
</dbReference>
<keyword evidence="9 13" id="KW-0472">Membrane</keyword>
<gene>
    <name evidence="14" type="primary">NCL1_36084</name>
    <name evidence="14" type="ORF">TNCT_166121</name>
</gene>
<evidence type="ECO:0000256" key="7">
    <source>
        <dbReference type="ARBA" id="ARBA00023053"/>
    </source>
</evidence>
<evidence type="ECO:0000256" key="11">
    <source>
        <dbReference type="ARBA" id="ARBA00023303"/>
    </source>
</evidence>
<feature type="transmembrane region" description="Helical" evidence="13">
    <location>
        <begin position="178"/>
        <end position="211"/>
    </location>
</feature>
<keyword evidence="11 12" id="KW-0407">Ion channel</keyword>
<keyword evidence="3 12" id="KW-0813">Transport</keyword>
<dbReference type="GO" id="GO:0015280">
    <property type="term" value="F:ligand-gated sodium channel activity"/>
    <property type="evidence" value="ECO:0007669"/>
    <property type="project" value="TreeGrafter"/>
</dbReference>
<comment type="caution">
    <text evidence="14">The sequence shown here is derived from an EMBL/GenBank/DDBJ whole genome shotgun (WGS) entry which is preliminary data.</text>
</comment>
<keyword evidence="8 12" id="KW-0406">Ion transport</keyword>
<evidence type="ECO:0000256" key="13">
    <source>
        <dbReference type="SAM" id="Phobius"/>
    </source>
</evidence>
<dbReference type="Pfam" id="PF00858">
    <property type="entry name" value="ASC"/>
    <property type="match status" value="1"/>
</dbReference>
<keyword evidence="5 12" id="KW-0812">Transmembrane</keyword>
<keyword evidence="10 12" id="KW-0739">Sodium transport</keyword>
<evidence type="ECO:0000313" key="15">
    <source>
        <dbReference type="Proteomes" id="UP000887116"/>
    </source>
</evidence>
<dbReference type="PANTHER" id="PTHR11690">
    <property type="entry name" value="AMILORIDE-SENSITIVE SODIUM CHANNEL-RELATED"/>
    <property type="match status" value="1"/>
</dbReference>
<comment type="subcellular location">
    <subcellularLocation>
        <location evidence="1">Membrane</location>
        <topology evidence="1">Multi-pass membrane protein</topology>
    </subcellularLocation>
</comment>
<dbReference type="InterPro" id="IPR001873">
    <property type="entry name" value="ENaC"/>
</dbReference>
<sequence length="219" mass="25781">MFLSVHSPYIGINPAEKGIFMEAGKTYKIYVTMDKETLLPYPYETDCMNYTKLWENNNRTGPRIQEMCQHKCIVQITEKYYNCSPLFALYPNNLRICDLSEFTDEFAKDYFPCLKRCKDDCAKTKYILDVQERFTSDYIWEAKPDENHTKHIKVEIIVQKAEVITFFHRPQYLDVEVFSYIGGFIGVWLGISLIQIADLVESIFLILCYMFKKKNSSLN</sequence>
<evidence type="ECO:0000256" key="6">
    <source>
        <dbReference type="ARBA" id="ARBA00022989"/>
    </source>
</evidence>
<reference evidence="14" key="1">
    <citation type="submission" date="2020-07" db="EMBL/GenBank/DDBJ databases">
        <title>Multicomponent nature underlies the extraordinary mechanical properties of spider dragline silk.</title>
        <authorList>
            <person name="Kono N."/>
            <person name="Nakamura H."/>
            <person name="Mori M."/>
            <person name="Yoshida Y."/>
            <person name="Ohtoshi R."/>
            <person name="Malay A.D."/>
            <person name="Moran D.A.P."/>
            <person name="Tomita M."/>
            <person name="Numata K."/>
            <person name="Arakawa K."/>
        </authorList>
    </citation>
    <scope>NUCLEOTIDE SEQUENCE</scope>
</reference>